<dbReference type="PROSITE" id="PS51523">
    <property type="entry name" value="ZF_HD_DIMER"/>
    <property type="match status" value="1"/>
</dbReference>
<reference evidence="6" key="2">
    <citation type="submission" date="2019-07" db="EMBL/GenBank/DDBJ databases">
        <authorList>
            <person name="Yang Y."/>
            <person name="Bocs S."/>
            <person name="Baudouin L."/>
        </authorList>
    </citation>
    <scope>NUCLEOTIDE SEQUENCE</scope>
    <source>
        <tissue evidence="6">Spear leaf of Hainan Tall coconut</tissue>
    </source>
</reference>
<dbReference type="EMBL" id="CM017884">
    <property type="protein sequence ID" value="KAG1366340.1"/>
    <property type="molecule type" value="Genomic_DNA"/>
</dbReference>
<keyword evidence="6" id="KW-0371">Homeobox</keyword>
<dbReference type="GO" id="GO:0008270">
    <property type="term" value="F:zinc ion binding"/>
    <property type="evidence" value="ECO:0007669"/>
    <property type="project" value="UniProtKB-KW"/>
</dbReference>
<proteinExistence type="predicted"/>
<evidence type="ECO:0000256" key="1">
    <source>
        <dbReference type="ARBA" id="ARBA00022723"/>
    </source>
</evidence>
<evidence type="ECO:0000259" key="5">
    <source>
        <dbReference type="PROSITE" id="PS51523"/>
    </source>
</evidence>
<protein>
    <submittedName>
        <fullName evidence="6">Putative zinc-finger homeodomain protein 11-like</fullName>
    </submittedName>
</protein>
<dbReference type="GO" id="GO:0000976">
    <property type="term" value="F:transcription cis-regulatory region binding"/>
    <property type="evidence" value="ECO:0007669"/>
    <property type="project" value="TreeGrafter"/>
</dbReference>
<comment type="caution">
    <text evidence="6">The sequence shown here is derived from an EMBL/GenBank/DDBJ whole genome shotgun (WGS) entry which is preliminary data.</text>
</comment>
<dbReference type="GO" id="GO:0005634">
    <property type="term" value="C:nucleus"/>
    <property type="evidence" value="ECO:0007669"/>
    <property type="project" value="TreeGrafter"/>
</dbReference>
<reference evidence="6" key="1">
    <citation type="journal article" date="2017" name="Gigascience">
        <title>The genome draft of coconut (Cocos nucifera).</title>
        <authorList>
            <person name="Xiao Y."/>
            <person name="Xu P."/>
            <person name="Fan H."/>
            <person name="Baudouin L."/>
            <person name="Xia W."/>
            <person name="Bocs S."/>
            <person name="Xu J."/>
            <person name="Li Q."/>
            <person name="Guo A."/>
            <person name="Zhou L."/>
            <person name="Li J."/>
            <person name="Wu Y."/>
            <person name="Ma Z."/>
            <person name="Armero A."/>
            <person name="Issali A.E."/>
            <person name="Liu N."/>
            <person name="Peng M."/>
            <person name="Yang Y."/>
        </authorList>
    </citation>
    <scope>NUCLEOTIDE SEQUENCE</scope>
    <source>
        <tissue evidence="6">Spear leaf of Hainan Tall coconut</tissue>
    </source>
</reference>
<dbReference type="Pfam" id="PF04770">
    <property type="entry name" value="ZF-HD_dimer"/>
    <property type="match status" value="1"/>
</dbReference>
<evidence type="ECO:0000313" key="7">
    <source>
        <dbReference type="Proteomes" id="UP000797356"/>
    </source>
</evidence>
<keyword evidence="2 6" id="KW-0863">Zinc-finger</keyword>
<evidence type="ECO:0000313" key="6">
    <source>
        <dbReference type="EMBL" id="KAG1366340.1"/>
    </source>
</evidence>
<keyword evidence="6" id="KW-0238">DNA-binding</keyword>
<organism evidence="6 7">
    <name type="scientific">Cocos nucifera</name>
    <name type="common">Coconut palm</name>
    <dbReference type="NCBI Taxonomy" id="13894"/>
    <lineage>
        <taxon>Eukaryota</taxon>
        <taxon>Viridiplantae</taxon>
        <taxon>Streptophyta</taxon>
        <taxon>Embryophyta</taxon>
        <taxon>Tracheophyta</taxon>
        <taxon>Spermatophyta</taxon>
        <taxon>Magnoliopsida</taxon>
        <taxon>Liliopsida</taxon>
        <taxon>Arecaceae</taxon>
        <taxon>Arecoideae</taxon>
        <taxon>Cocoseae</taxon>
        <taxon>Attaleinae</taxon>
        <taxon>Cocos</taxon>
    </lineage>
</organism>
<keyword evidence="3" id="KW-0862">Zinc</keyword>
<feature type="domain" description="ZF-HD dimerization-type" evidence="5">
    <location>
        <begin position="1"/>
        <end position="44"/>
    </location>
</feature>
<dbReference type="GO" id="GO:0050793">
    <property type="term" value="P:regulation of developmental process"/>
    <property type="evidence" value="ECO:0007669"/>
    <property type="project" value="TreeGrafter"/>
</dbReference>
<name>A0A8K0ISY6_COCNU</name>
<dbReference type="Proteomes" id="UP000797356">
    <property type="component" value="Chromosome 13"/>
</dbReference>
<dbReference type="InterPro" id="IPR006456">
    <property type="entry name" value="ZF_HD_homeobox_Cys/His_dimer"/>
</dbReference>
<accession>A0A8K0ISY6</accession>
<evidence type="ECO:0000256" key="2">
    <source>
        <dbReference type="ARBA" id="ARBA00022771"/>
    </source>
</evidence>
<dbReference type="PANTHER" id="PTHR31948">
    <property type="entry name" value="ZINC-FINGER HOMEODOMAIN PROTEIN 2"/>
    <property type="match status" value="1"/>
</dbReference>
<feature type="compositionally biased region" description="Polar residues" evidence="4">
    <location>
        <begin position="47"/>
        <end position="58"/>
    </location>
</feature>
<keyword evidence="1" id="KW-0479">Metal-binding</keyword>
<evidence type="ECO:0000256" key="3">
    <source>
        <dbReference type="ARBA" id="ARBA00022833"/>
    </source>
</evidence>
<keyword evidence="7" id="KW-1185">Reference proteome</keyword>
<dbReference type="AlphaFoldDB" id="A0A8K0ISY6"/>
<dbReference type="OrthoDB" id="1884189at2759"/>
<sequence length="94" mass="10398">MRNHAARLGAYASNGCHEYTPDALHPNMMSCTACGCQRNFHRKVLMTNSDPTTTTGSINIRGGRSGRSSGQGDVDEGPNLRWSRRLAWRPLLPR</sequence>
<feature type="region of interest" description="Disordered" evidence="4">
    <location>
        <begin position="47"/>
        <end position="78"/>
    </location>
</feature>
<evidence type="ECO:0000256" key="4">
    <source>
        <dbReference type="SAM" id="MobiDB-lite"/>
    </source>
</evidence>
<gene>
    <name evidence="6" type="ORF">COCNU_13G001300</name>
</gene>
<dbReference type="GO" id="GO:0003700">
    <property type="term" value="F:DNA-binding transcription factor activity"/>
    <property type="evidence" value="ECO:0007669"/>
    <property type="project" value="TreeGrafter"/>
</dbReference>
<dbReference type="PANTHER" id="PTHR31948:SF16">
    <property type="entry name" value="ZINC-FINGER HOMEODOMAIN PROTEIN 11"/>
    <property type="match status" value="1"/>
</dbReference>